<evidence type="ECO:0000313" key="3">
    <source>
        <dbReference type="Proteomes" id="UP000887013"/>
    </source>
</evidence>
<feature type="compositionally biased region" description="Basic and acidic residues" evidence="1">
    <location>
        <begin position="46"/>
        <end position="60"/>
    </location>
</feature>
<proteinExistence type="predicted"/>
<dbReference type="EMBL" id="BMAW01092116">
    <property type="protein sequence ID" value="GFS53229.1"/>
    <property type="molecule type" value="Genomic_DNA"/>
</dbReference>
<dbReference type="AlphaFoldDB" id="A0A8X6MHW8"/>
<comment type="caution">
    <text evidence="2">The sequence shown here is derived from an EMBL/GenBank/DDBJ whole genome shotgun (WGS) entry which is preliminary data.</text>
</comment>
<protein>
    <submittedName>
        <fullName evidence="2">Uncharacterized protein</fullName>
    </submittedName>
</protein>
<reference evidence="2" key="1">
    <citation type="submission" date="2020-08" db="EMBL/GenBank/DDBJ databases">
        <title>Multicomponent nature underlies the extraordinary mechanical properties of spider dragline silk.</title>
        <authorList>
            <person name="Kono N."/>
            <person name="Nakamura H."/>
            <person name="Mori M."/>
            <person name="Yoshida Y."/>
            <person name="Ohtoshi R."/>
            <person name="Malay A.D."/>
            <person name="Moran D.A.P."/>
            <person name="Tomita M."/>
            <person name="Numata K."/>
            <person name="Arakawa K."/>
        </authorList>
    </citation>
    <scope>NUCLEOTIDE SEQUENCE</scope>
</reference>
<keyword evidence="3" id="KW-1185">Reference proteome</keyword>
<organism evidence="2 3">
    <name type="scientific">Nephila pilipes</name>
    <name type="common">Giant wood spider</name>
    <name type="synonym">Nephila maculata</name>
    <dbReference type="NCBI Taxonomy" id="299642"/>
    <lineage>
        <taxon>Eukaryota</taxon>
        <taxon>Metazoa</taxon>
        <taxon>Ecdysozoa</taxon>
        <taxon>Arthropoda</taxon>
        <taxon>Chelicerata</taxon>
        <taxon>Arachnida</taxon>
        <taxon>Araneae</taxon>
        <taxon>Araneomorphae</taxon>
        <taxon>Entelegynae</taxon>
        <taxon>Araneoidea</taxon>
        <taxon>Nephilidae</taxon>
        <taxon>Nephila</taxon>
    </lineage>
</organism>
<evidence type="ECO:0000256" key="1">
    <source>
        <dbReference type="SAM" id="MobiDB-lite"/>
    </source>
</evidence>
<gene>
    <name evidence="2" type="ORF">NPIL_327411</name>
</gene>
<feature type="region of interest" description="Disordered" evidence="1">
    <location>
        <begin position="40"/>
        <end position="60"/>
    </location>
</feature>
<evidence type="ECO:0000313" key="2">
    <source>
        <dbReference type="EMBL" id="GFS53229.1"/>
    </source>
</evidence>
<dbReference type="Proteomes" id="UP000887013">
    <property type="component" value="Unassembled WGS sequence"/>
</dbReference>
<sequence length="77" mass="8931">MVHDVARTITGIFIERCMMQYQWYHDVEYEVHEPMNLEKPLMGEGGGKEGGCRDKKGRLLPDLRNSKRDYASYGILP</sequence>
<accession>A0A8X6MHW8</accession>
<name>A0A8X6MHW8_NEPPI</name>